<feature type="modified residue" description="4-aspartylphosphate" evidence="11">
    <location>
        <position position="1011"/>
    </location>
</feature>
<dbReference type="Gene3D" id="3.30.450.20">
    <property type="entry name" value="PAS domain"/>
    <property type="match status" value="2"/>
</dbReference>
<keyword evidence="5" id="KW-0547">Nucleotide-binding</keyword>
<feature type="transmembrane region" description="Helical" evidence="12">
    <location>
        <begin position="12"/>
        <end position="32"/>
    </location>
</feature>
<dbReference type="SUPFAM" id="SSF52172">
    <property type="entry name" value="CheY-like"/>
    <property type="match status" value="2"/>
</dbReference>
<dbReference type="PROSITE" id="PS50112">
    <property type="entry name" value="PAS"/>
    <property type="match status" value="2"/>
</dbReference>
<evidence type="ECO:0000256" key="6">
    <source>
        <dbReference type="ARBA" id="ARBA00022777"/>
    </source>
</evidence>
<dbReference type="InterPro" id="IPR001610">
    <property type="entry name" value="PAC"/>
</dbReference>
<dbReference type="InterPro" id="IPR013655">
    <property type="entry name" value="PAS_fold_3"/>
</dbReference>
<dbReference type="InterPro" id="IPR035965">
    <property type="entry name" value="PAS-like_dom_sf"/>
</dbReference>
<dbReference type="InterPro" id="IPR036097">
    <property type="entry name" value="HisK_dim/P_sf"/>
</dbReference>
<dbReference type="InterPro" id="IPR013656">
    <property type="entry name" value="PAS_4"/>
</dbReference>
<dbReference type="Pfam" id="PF00072">
    <property type="entry name" value="Response_reg"/>
    <property type="match status" value="2"/>
</dbReference>
<dbReference type="EC" id="2.7.13.3" evidence="2"/>
<dbReference type="SMART" id="SM00387">
    <property type="entry name" value="HATPase_c"/>
    <property type="match status" value="1"/>
</dbReference>
<sequence length="1227" mass="140025">MKVPILNNYNKAIFYTYLSVVVLALITSAVAFDRQKQQLLDQKVGQVQRHAQQVELLLDGSIRAVQALKRYAEIQLRSSNANTLEQLPSASQYSTNEQGFGLRPDYRVARHSFEETGYIAGFGSLEGRSPLFYRELDALYQMSLNFPVTKQMAPKSASIYYLSTQGMMSIFPWPGPNFRFEPHQLKDPLFAMALPENNPDRTLFWSDAHRNENNKLATTLGVPLYIGDTFLAAIYMELRLSTLTEQIERYFDQPGTVLLLDRTNNVLSYPDMHKDELPHTYHLSQRIPAQLHNVPIDQLLDSNHSRLINGYYVRAISLSNAPWSLLYLQPEQEVVADAWEKLESTFLIVVIALSLLVTIAHWLTRRAFVSPASKLLAHLENCANEPTPPPAEVSAGWEAWFELISRTFEENRQYTQHLAEQNRRLDKLVARRTERLREANDRRERDYALMRSLIDAMPDAILFKDVDGRLLGCNRAAEEMLGRKEAELMSKTAASMAEDFPIDQADIDRLQWEDMQVLENQEPLRYQQTQHLRGETLLFNVFKLPFYSSRGELLGMIAVWRDITREAEQQKLIQSEERYHLAMDSVEDGVWDWYLDANELICNPAYYTMLGYKANEFPLLIETYYRLMHPDDRQRVESYIDSYLDDATATFNVEFRMKGDDGRYRWILSRGRLVERDDDGEPKRLLGTHKDITQQKENEVILLEAKQDAELANVTKSEFLANMSHEIRTPMNAIIGMMHLALRTELNQKQRDYLDKAKFSAESLLRIINDILDFSKIEAGKLELEQTRYSLDKVLEHAVNLNSIYAQEKKVDLQLYSSASANLHLIGDPLRLGQVLINLLSNAVKFTEEGEVELGCEDLKEHNGRVRLKFWVRDTGIGIDETKQRHLFDAFNQADGSTTRRFGGTGLGLSISKHLVNLMGGDLRVDSRPGEGATFSFIIDAKRVEQPPEDTKLTQLKERQLSALVVDDNDTALQIYSTYLRDFKFDTDVVQNGQQAIINIEQQQPDLLLLDWMMPDMDGIEVVKAIDRMLSEGRLSKRPVIVIMTAYTGSSLSEYVDNNMIDALLQKPFDASQLFDTLVSNFESTECEPSQCDEAEPQQPETPAHILLVEDNLINQQVATELLKSAGYQVTLAENGQLAVDMAREQSFDLVLMDIQMPVMDGLTASQKIREFADADTLPIIAMTAHAMTGDKEKSMAAGMNDHITKPIILPELFSTLKQWLSANEST</sequence>
<keyword evidence="7" id="KW-0067">ATP-binding</keyword>
<accession>A0A4U1BIG9</accession>
<dbReference type="SUPFAM" id="SSF55874">
    <property type="entry name" value="ATPase domain of HSP90 chaperone/DNA topoisomerase II/histidine kinase"/>
    <property type="match status" value="1"/>
</dbReference>
<comment type="catalytic activity">
    <reaction evidence="1">
        <text>ATP + protein L-histidine = ADP + protein N-phospho-L-histidine.</text>
        <dbReference type="EC" id="2.7.13.3"/>
    </reaction>
</comment>
<dbReference type="InterPro" id="IPR001789">
    <property type="entry name" value="Sig_transdc_resp-reg_receiver"/>
</dbReference>
<dbReference type="SUPFAM" id="SSF55785">
    <property type="entry name" value="PYP-like sensor domain (PAS domain)"/>
    <property type="match status" value="2"/>
</dbReference>
<dbReference type="FunFam" id="3.30.565.10:FF:000010">
    <property type="entry name" value="Sensor histidine kinase RcsC"/>
    <property type="match status" value="1"/>
</dbReference>
<feature type="domain" description="PAS" evidence="15">
    <location>
        <begin position="575"/>
        <end position="647"/>
    </location>
</feature>
<keyword evidence="8" id="KW-0902">Two-component regulatory system</keyword>
<dbReference type="InterPro" id="IPR005467">
    <property type="entry name" value="His_kinase_dom"/>
</dbReference>
<dbReference type="SMART" id="SM00091">
    <property type="entry name" value="PAS"/>
    <property type="match status" value="2"/>
</dbReference>
<evidence type="ECO:0000259" key="15">
    <source>
        <dbReference type="PROSITE" id="PS50112"/>
    </source>
</evidence>
<evidence type="ECO:0000256" key="7">
    <source>
        <dbReference type="ARBA" id="ARBA00022840"/>
    </source>
</evidence>
<keyword evidence="18" id="KW-1185">Reference proteome</keyword>
<dbReference type="PANTHER" id="PTHR45339">
    <property type="entry name" value="HYBRID SIGNAL TRANSDUCTION HISTIDINE KINASE J"/>
    <property type="match status" value="1"/>
</dbReference>
<dbReference type="SMART" id="SM00388">
    <property type="entry name" value="HisKA"/>
    <property type="match status" value="1"/>
</dbReference>
<dbReference type="Pfam" id="PF08448">
    <property type="entry name" value="PAS_4"/>
    <property type="match status" value="1"/>
</dbReference>
<dbReference type="NCBIfam" id="TIGR00229">
    <property type="entry name" value="sensory_box"/>
    <property type="match status" value="2"/>
</dbReference>
<feature type="domain" description="Response regulatory" evidence="14">
    <location>
        <begin position="962"/>
        <end position="1082"/>
    </location>
</feature>
<dbReference type="InterPro" id="IPR000014">
    <property type="entry name" value="PAS"/>
</dbReference>
<evidence type="ECO:0000256" key="5">
    <source>
        <dbReference type="ARBA" id="ARBA00022741"/>
    </source>
</evidence>
<keyword evidence="4" id="KW-0808">Transferase</keyword>
<dbReference type="Pfam" id="PF08447">
    <property type="entry name" value="PAS_3"/>
    <property type="match status" value="1"/>
</dbReference>
<proteinExistence type="predicted"/>
<evidence type="ECO:0000256" key="4">
    <source>
        <dbReference type="ARBA" id="ARBA00022679"/>
    </source>
</evidence>
<dbReference type="SMART" id="SM00086">
    <property type="entry name" value="PAC"/>
    <property type="match status" value="2"/>
</dbReference>
<dbReference type="Gene3D" id="3.40.50.2300">
    <property type="match status" value="2"/>
</dbReference>
<dbReference type="PRINTS" id="PR00344">
    <property type="entry name" value="BCTRLSENSOR"/>
</dbReference>
<dbReference type="OrthoDB" id="9810730at2"/>
<evidence type="ECO:0000313" key="18">
    <source>
        <dbReference type="Proteomes" id="UP000305675"/>
    </source>
</evidence>
<dbReference type="Gene3D" id="1.10.287.130">
    <property type="match status" value="1"/>
</dbReference>
<dbReference type="InterPro" id="IPR011006">
    <property type="entry name" value="CheY-like_superfamily"/>
</dbReference>
<dbReference type="SMART" id="SM00448">
    <property type="entry name" value="REC"/>
    <property type="match status" value="2"/>
</dbReference>
<dbReference type="GO" id="GO:0000155">
    <property type="term" value="F:phosphorelay sensor kinase activity"/>
    <property type="evidence" value="ECO:0007669"/>
    <property type="project" value="InterPro"/>
</dbReference>
<dbReference type="CDD" id="cd16922">
    <property type="entry name" value="HATPase_EvgS-ArcB-TorS-like"/>
    <property type="match status" value="1"/>
</dbReference>
<feature type="domain" description="Histidine kinase" evidence="13">
    <location>
        <begin position="722"/>
        <end position="943"/>
    </location>
</feature>
<keyword evidence="3 11" id="KW-0597">Phosphoprotein</keyword>
<keyword evidence="12" id="KW-0472">Membrane</keyword>
<dbReference type="CDD" id="cd00130">
    <property type="entry name" value="PAS"/>
    <property type="match status" value="2"/>
</dbReference>
<feature type="domain" description="Response regulatory" evidence="14">
    <location>
        <begin position="1105"/>
        <end position="1221"/>
    </location>
</feature>
<dbReference type="PROSITE" id="PS50113">
    <property type="entry name" value="PAC"/>
    <property type="match status" value="2"/>
</dbReference>
<evidence type="ECO:0000256" key="11">
    <source>
        <dbReference type="PROSITE-ProRule" id="PRU00169"/>
    </source>
</evidence>
<feature type="modified residue" description="4-aspartylphosphate" evidence="11">
    <location>
        <position position="1154"/>
    </location>
</feature>
<keyword evidence="12" id="KW-0812">Transmembrane</keyword>
<dbReference type="EMBL" id="SWCJ01000019">
    <property type="protein sequence ID" value="TKB50909.1"/>
    <property type="molecule type" value="Genomic_DNA"/>
</dbReference>
<feature type="domain" description="PAC" evidence="16">
    <location>
        <begin position="522"/>
        <end position="575"/>
    </location>
</feature>
<evidence type="ECO:0000256" key="9">
    <source>
        <dbReference type="ARBA" id="ARBA00064003"/>
    </source>
</evidence>
<dbReference type="CDD" id="cd00082">
    <property type="entry name" value="HisKA"/>
    <property type="match status" value="1"/>
</dbReference>
<evidence type="ECO:0000256" key="10">
    <source>
        <dbReference type="ARBA" id="ARBA00068150"/>
    </source>
</evidence>
<dbReference type="Pfam" id="PF00512">
    <property type="entry name" value="HisKA"/>
    <property type="match status" value="1"/>
</dbReference>
<dbReference type="InterPro" id="IPR004358">
    <property type="entry name" value="Sig_transdc_His_kin-like_C"/>
</dbReference>
<dbReference type="InterPro" id="IPR003594">
    <property type="entry name" value="HATPase_dom"/>
</dbReference>
<dbReference type="InterPro" id="IPR036890">
    <property type="entry name" value="HATPase_C_sf"/>
</dbReference>
<dbReference type="AlphaFoldDB" id="A0A4U1BIG9"/>
<dbReference type="InterPro" id="IPR000700">
    <property type="entry name" value="PAS-assoc_C"/>
</dbReference>
<dbReference type="PROSITE" id="PS50109">
    <property type="entry name" value="HIS_KIN"/>
    <property type="match status" value="1"/>
</dbReference>
<comment type="subunit">
    <text evidence="9">At low DSF concentrations, interacts with RpfF.</text>
</comment>
<dbReference type="CDD" id="cd17546">
    <property type="entry name" value="REC_hyHK_CKI1_RcsC-like"/>
    <property type="match status" value="2"/>
</dbReference>
<evidence type="ECO:0000259" key="16">
    <source>
        <dbReference type="PROSITE" id="PS50113"/>
    </source>
</evidence>
<feature type="domain" description="PAC" evidence="16">
    <location>
        <begin position="651"/>
        <end position="704"/>
    </location>
</feature>
<name>A0A4U1BIG9_9GAMM</name>
<keyword evidence="12" id="KW-1133">Transmembrane helix</keyword>
<evidence type="ECO:0000313" key="17">
    <source>
        <dbReference type="EMBL" id="TKB50909.1"/>
    </source>
</evidence>
<keyword evidence="6" id="KW-0418">Kinase</keyword>
<dbReference type="InterPro" id="IPR003661">
    <property type="entry name" value="HisK_dim/P_dom"/>
</dbReference>
<evidence type="ECO:0000256" key="3">
    <source>
        <dbReference type="ARBA" id="ARBA00022553"/>
    </source>
</evidence>
<evidence type="ECO:0000256" key="2">
    <source>
        <dbReference type="ARBA" id="ARBA00012438"/>
    </source>
</evidence>
<dbReference type="Gene3D" id="3.30.565.10">
    <property type="entry name" value="Histidine kinase-like ATPase, C-terminal domain"/>
    <property type="match status" value="1"/>
</dbReference>
<dbReference type="GO" id="GO:0005524">
    <property type="term" value="F:ATP binding"/>
    <property type="evidence" value="ECO:0007669"/>
    <property type="project" value="UniProtKB-KW"/>
</dbReference>
<dbReference type="FunFam" id="1.10.287.130:FF:000002">
    <property type="entry name" value="Two-component osmosensing histidine kinase"/>
    <property type="match status" value="1"/>
</dbReference>
<evidence type="ECO:0000259" key="14">
    <source>
        <dbReference type="PROSITE" id="PS50110"/>
    </source>
</evidence>
<gene>
    <name evidence="17" type="ORF">FCL42_18095</name>
</gene>
<dbReference type="PROSITE" id="PS50110">
    <property type="entry name" value="RESPONSE_REGULATORY"/>
    <property type="match status" value="2"/>
</dbReference>
<dbReference type="PANTHER" id="PTHR45339:SF1">
    <property type="entry name" value="HYBRID SIGNAL TRANSDUCTION HISTIDINE KINASE J"/>
    <property type="match status" value="1"/>
</dbReference>
<comment type="caution">
    <text evidence="17">The sequence shown here is derived from an EMBL/GenBank/DDBJ whole genome shotgun (WGS) entry which is preliminary data.</text>
</comment>
<dbReference type="RefSeq" id="WP_136864842.1">
    <property type="nucleotide sequence ID" value="NZ_SWCJ01000019.1"/>
</dbReference>
<protein>
    <recommendedName>
        <fullName evidence="10">Sensory/regulatory protein RpfC</fullName>
        <ecNumber evidence="2">2.7.13.3</ecNumber>
    </recommendedName>
</protein>
<reference evidence="17 18" key="1">
    <citation type="submission" date="2019-04" db="EMBL/GenBank/DDBJ databases">
        <authorList>
            <person name="Hwang J.C."/>
        </authorList>
    </citation>
    <scope>NUCLEOTIDE SEQUENCE [LARGE SCALE GENOMIC DNA]</scope>
    <source>
        <strain evidence="17 18">IMCC35002</strain>
    </source>
</reference>
<evidence type="ECO:0000256" key="8">
    <source>
        <dbReference type="ARBA" id="ARBA00023012"/>
    </source>
</evidence>
<dbReference type="Pfam" id="PF02518">
    <property type="entry name" value="HATPase_c"/>
    <property type="match status" value="1"/>
</dbReference>
<organism evidence="17 18">
    <name type="scientific">Ferrimonas aestuarii</name>
    <dbReference type="NCBI Taxonomy" id="2569539"/>
    <lineage>
        <taxon>Bacteria</taxon>
        <taxon>Pseudomonadati</taxon>
        <taxon>Pseudomonadota</taxon>
        <taxon>Gammaproteobacteria</taxon>
        <taxon>Alteromonadales</taxon>
        <taxon>Ferrimonadaceae</taxon>
        <taxon>Ferrimonas</taxon>
    </lineage>
</organism>
<dbReference type="SUPFAM" id="SSF47384">
    <property type="entry name" value="Homodimeric domain of signal transducing histidine kinase"/>
    <property type="match status" value="1"/>
</dbReference>
<feature type="domain" description="PAS" evidence="15">
    <location>
        <begin position="446"/>
        <end position="492"/>
    </location>
</feature>
<dbReference type="Proteomes" id="UP000305675">
    <property type="component" value="Unassembled WGS sequence"/>
</dbReference>
<evidence type="ECO:0000256" key="1">
    <source>
        <dbReference type="ARBA" id="ARBA00000085"/>
    </source>
</evidence>
<evidence type="ECO:0000256" key="12">
    <source>
        <dbReference type="SAM" id="Phobius"/>
    </source>
</evidence>
<evidence type="ECO:0000259" key="13">
    <source>
        <dbReference type="PROSITE" id="PS50109"/>
    </source>
</evidence>